<dbReference type="InterPro" id="IPR042002">
    <property type="entry name" value="Sortase_C"/>
</dbReference>
<accession>A0A939BA62</accession>
<feature type="transmembrane region" description="Helical" evidence="4">
    <location>
        <begin position="99"/>
        <end position="121"/>
    </location>
</feature>
<evidence type="ECO:0000256" key="3">
    <source>
        <dbReference type="SAM" id="MobiDB-lite"/>
    </source>
</evidence>
<dbReference type="SUPFAM" id="SSF63817">
    <property type="entry name" value="Sortase"/>
    <property type="match status" value="1"/>
</dbReference>
<keyword evidence="1" id="KW-0378">Hydrolase</keyword>
<keyword evidence="4" id="KW-1133">Transmembrane helix</keyword>
<keyword evidence="4" id="KW-0812">Transmembrane</keyword>
<evidence type="ECO:0000313" key="5">
    <source>
        <dbReference type="EMBL" id="MBM6700189.1"/>
    </source>
</evidence>
<dbReference type="NCBIfam" id="TIGR01076">
    <property type="entry name" value="sortase_fam"/>
    <property type="match status" value="1"/>
</dbReference>
<name>A0A939BA62_9BIFI</name>
<feature type="region of interest" description="Disordered" evidence="3">
    <location>
        <begin position="172"/>
        <end position="198"/>
    </location>
</feature>
<dbReference type="GO" id="GO:0016787">
    <property type="term" value="F:hydrolase activity"/>
    <property type="evidence" value="ECO:0007669"/>
    <property type="project" value="UniProtKB-KW"/>
</dbReference>
<organism evidence="5 6">
    <name type="scientific">Bifidobacterium pullorum subsp. saeculare</name>
    <dbReference type="NCBI Taxonomy" id="78257"/>
    <lineage>
        <taxon>Bacteria</taxon>
        <taxon>Bacillati</taxon>
        <taxon>Actinomycetota</taxon>
        <taxon>Actinomycetes</taxon>
        <taxon>Bifidobacteriales</taxon>
        <taxon>Bifidobacteriaceae</taxon>
        <taxon>Bifidobacterium</taxon>
    </lineage>
</organism>
<reference evidence="5" key="2">
    <citation type="journal article" date="2021" name="Sci. Rep.">
        <title>The distribution of antibiotic resistance genes in chicken gut microbiota commensals.</title>
        <authorList>
            <person name="Juricova H."/>
            <person name="Matiasovicova J."/>
            <person name="Kubasova T."/>
            <person name="Cejkova D."/>
            <person name="Rychlik I."/>
        </authorList>
    </citation>
    <scope>NUCLEOTIDE SEQUENCE</scope>
    <source>
        <strain evidence="5">An836</strain>
    </source>
</reference>
<feature type="region of interest" description="Disordered" evidence="3">
    <location>
        <begin position="1"/>
        <end position="60"/>
    </location>
</feature>
<evidence type="ECO:0000256" key="1">
    <source>
        <dbReference type="ARBA" id="ARBA00022801"/>
    </source>
</evidence>
<dbReference type="Pfam" id="PF04203">
    <property type="entry name" value="Sortase"/>
    <property type="match status" value="1"/>
</dbReference>
<feature type="active site" description="Proton donor/acceptor" evidence="2">
    <location>
        <position position="260"/>
    </location>
</feature>
<dbReference type="EMBL" id="JACLYU010000018">
    <property type="protein sequence ID" value="MBM6700189.1"/>
    <property type="molecule type" value="Genomic_DNA"/>
</dbReference>
<gene>
    <name evidence="5" type="ORF">H7U32_07780</name>
</gene>
<proteinExistence type="predicted"/>
<keyword evidence="6" id="KW-1185">Reference proteome</keyword>
<evidence type="ECO:0000256" key="4">
    <source>
        <dbReference type="SAM" id="Phobius"/>
    </source>
</evidence>
<dbReference type="AlphaFoldDB" id="A0A939BA62"/>
<dbReference type="Proteomes" id="UP000718821">
    <property type="component" value="Unassembled WGS sequence"/>
</dbReference>
<reference evidence="5" key="1">
    <citation type="submission" date="2020-08" db="EMBL/GenBank/DDBJ databases">
        <authorList>
            <person name="Cejkova D."/>
            <person name="Kubasova T."/>
            <person name="Jahodarova E."/>
            <person name="Rychlik I."/>
        </authorList>
    </citation>
    <scope>NUCLEOTIDE SEQUENCE</scope>
    <source>
        <strain evidence="5">An836</strain>
    </source>
</reference>
<evidence type="ECO:0000313" key="6">
    <source>
        <dbReference type="Proteomes" id="UP000718821"/>
    </source>
</evidence>
<comment type="caution">
    <text evidence="5">The sequence shown here is derived from an EMBL/GenBank/DDBJ whole genome shotgun (WGS) entry which is preliminary data.</text>
</comment>
<feature type="active site" description="Acyl-thioester intermediate" evidence="2">
    <location>
        <position position="322"/>
    </location>
</feature>
<feature type="transmembrane region" description="Helical" evidence="4">
    <location>
        <begin position="357"/>
        <end position="378"/>
    </location>
</feature>
<dbReference type="InterPro" id="IPR023365">
    <property type="entry name" value="Sortase_dom-sf"/>
</dbReference>
<dbReference type="NCBIfam" id="NF033745">
    <property type="entry name" value="class_C_sortase"/>
    <property type="match status" value="1"/>
</dbReference>
<dbReference type="InterPro" id="IPR005754">
    <property type="entry name" value="Sortase"/>
</dbReference>
<dbReference type="Gene3D" id="2.40.260.10">
    <property type="entry name" value="Sortase"/>
    <property type="match status" value="1"/>
</dbReference>
<dbReference type="CDD" id="cd05827">
    <property type="entry name" value="Sortase_C"/>
    <property type="match status" value="1"/>
</dbReference>
<keyword evidence="4" id="KW-0472">Membrane</keyword>
<evidence type="ECO:0000256" key="2">
    <source>
        <dbReference type="PIRSR" id="PIRSR605754-1"/>
    </source>
</evidence>
<protein>
    <submittedName>
        <fullName evidence="5">Class C sortase</fullName>
    </submittedName>
</protein>
<sequence>MACEGVVPAGSSATVAEPRGTPVRSAYAAPEERPARRTAGCARQGRRPRHAAQAGQGRREACRRGRRCAGGRAERPAFESLIDVSDIAARLRSARRSSAILRAISIVLLVAAIGIIGYPFMLQHQSARRLADTTSAAAERVAGWPYPQAEEALKAAHAYNERLAQSGQPILGEATDPFATTSGGSHASGEDSASAKDSEYQSLLDAGGGVMGSIRIPKVSVDLPIYHGTSSEALASGAGHLYGSSLPVGGANTHSVLTGHRGLVEAMMFTWLDEMKKGDVFYIEVMGETLAYKVDRITVIEPDDTSQLKITPGEDRVTLMTCTPYGVNTHRLLVSGLRAHIPEQAPRLQDAPRDGTVPAIATALAVLVLGLILVSRLYGNTWRIVRHVTAWPRRW</sequence>